<protein>
    <submittedName>
        <fullName evidence="1">Uncharacterized protein</fullName>
    </submittedName>
</protein>
<evidence type="ECO:0000313" key="1">
    <source>
        <dbReference type="EMBL" id="MBB4861251.1"/>
    </source>
</evidence>
<proteinExistence type="predicted"/>
<reference evidence="1 2" key="1">
    <citation type="submission" date="2020-08" db="EMBL/GenBank/DDBJ databases">
        <title>Functional genomics of gut bacteria from endangered species of beetles.</title>
        <authorList>
            <person name="Carlos-Shanley C."/>
        </authorList>
    </citation>
    <scope>NUCLEOTIDE SEQUENCE [LARGE SCALE GENOMIC DNA]</scope>
    <source>
        <strain evidence="1 2">S00179</strain>
    </source>
</reference>
<comment type="caution">
    <text evidence="1">The sequence shown here is derived from an EMBL/GenBank/DDBJ whole genome shotgun (WGS) entry which is preliminary data.</text>
</comment>
<dbReference type="RefSeq" id="WP_184585525.1">
    <property type="nucleotide sequence ID" value="NZ_JACHLI010000001.1"/>
</dbReference>
<sequence>MVSRIGQALKNCLTNEVAHAKAITEHDASTGNNFAYRLLPASVVGASLMKLYLSASQPGNSVTENVLAAGQMVVDATAGFANDHSTGLMVGGAVVATAFAATFVKGLALENEELRKRLRDAFQKEGYGEEAVRSAERAHAALLKTHSDLNSLVHAETQSLKALLLKPSKELVKIAKKHKVDIVDPEAQRDLQMAYIHGLRQALAEGVAKGRDMSGSVKIHSRDVKAAILAGMTTYYQAIVGSEPSLGAKVKYTITGREGDLIQDSVAGQKAQKGYDAIRAMDADAPKGEYSKKEILEALQKRERDSSVDLGR</sequence>
<evidence type="ECO:0000313" key="2">
    <source>
        <dbReference type="Proteomes" id="UP000566995"/>
    </source>
</evidence>
<dbReference type="EMBL" id="JACHLI010000001">
    <property type="protein sequence ID" value="MBB4861251.1"/>
    <property type="molecule type" value="Genomic_DNA"/>
</dbReference>
<gene>
    <name evidence="1" type="ORF">HNP46_000062</name>
</gene>
<dbReference type="AlphaFoldDB" id="A0A7W7KE98"/>
<name>A0A7W7KE98_PSENT</name>
<accession>A0A7W7KE98</accession>
<organism evidence="1 2">
    <name type="scientific">Pseudomonas nitroreducens</name>
    <dbReference type="NCBI Taxonomy" id="46680"/>
    <lineage>
        <taxon>Bacteria</taxon>
        <taxon>Pseudomonadati</taxon>
        <taxon>Pseudomonadota</taxon>
        <taxon>Gammaproteobacteria</taxon>
        <taxon>Pseudomonadales</taxon>
        <taxon>Pseudomonadaceae</taxon>
        <taxon>Pseudomonas</taxon>
    </lineage>
</organism>
<dbReference type="Proteomes" id="UP000566995">
    <property type="component" value="Unassembled WGS sequence"/>
</dbReference>